<proteinExistence type="predicted"/>
<accession>A0A4P5P8F0</accession>
<evidence type="ECO:0000259" key="6">
    <source>
        <dbReference type="PROSITE" id="PS50110"/>
    </source>
</evidence>
<evidence type="ECO:0000313" key="8">
    <source>
        <dbReference type="EMBL" id="GCF93806.1"/>
    </source>
</evidence>
<sequence>MAIKIYIVEDNPAQREKLEQAIKDYQLFSDWELELAYSTGSGEALLRNIDRSNQWNIYFLDINLEESDEVNNGFIVAQKIRAFDPFGFIIFVTIRSELSFLTFQYRVQALDFIIKDPSVDIRERLYSCLRTVKQRLDLLSQSQTMRLNTGNEIMTFLVEDILYFSSNKGHILTMVTRQNDYMIYQETLNELETKLSEHFLRCHRGFLINTKAITHIAKVFGTVVLEDGSSIPVSVRKRSALKALKSNLVLDSLS</sequence>
<evidence type="ECO:0000256" key="2">
    <source>
        <dbReference type="ARBA" id="ARBA00023012"/>
    </source>
</evidence>
<organism evidence="8 9">
    <name type="scientific">Enterococcus florum</name>
    <dbReference type="NCBI Taxonomy" id="2480627"/>
    <lineage>
        <taxon>Bacteria</taxon>
        <taxon>Bacillati</taxon>
        <taxon>Bacillota</taxon>
        <taxon>Bacilli</taxon>
        <taxon>Lactobacillales</taxon>
        <taxon>Enterococcaceae</taxon>
        <taxon>Enterococcus</taxon>
    </lineage>
</organism>
<dbReference type="PROSITE" id="PS50110">
    <property type="entry name" value="RESPONSE_REGULATORY"/>
    <property type="match status" value="1"/>
</dbReference>
<dbReference type="PANTHER" id="PTHR37299:SF3">
    <property type="entry name" value="STAGE 0 SPORULATION PROTEIN A HOMOLOG"/>
    <property type="match status" value="1"/>
</dbReference>
<dbReference type="Proteomes" id="UP000290567">
    <property type="component" value="Unassembled WGS sequence"/>
</dbReference>
<dbReference type="GO" id="GO:0003677">
    <property type="term" value="F:DNA binding"/>
    <property type="evidence" value="ECO:0007669"/>
    <property type="project" value="UniProtKB-KW"/>
</dbReference>
<dbReference type="InterPro" id="IPR046947">
    <property type="entry name" value="LytR-like"/>
</dbReference>
<keyword evidence="3" id="KW-0010">Activator</keyword>
<evidence type="ECO:0000313" key="9">
    <source>
        <dbReference type="Proteomes" id="UP000290567"/>
    </source>
</evidence>
<dbReference type="InterPro" id="IPR001789">
    <property type="entry name" value="Sig_transdc_resp-reg_receiver"/>
</dbReference>
<evidence type="ECO:0000256" key="4">
    <source>
        <dbReference type="ARBA" id="ARBA00037164"/>
    </source>
</evidence>
<gene>
    <name evidence="8" type="ORF">NRIC_16970</name>
</gene>
<dbReference type="SMART" id="SM00448">
    <property type="entry name" value="REC"/>
    <property type="match status" value="1"/>
</dbReference>
<evidence type="ECO:0000256" key="3">
    <source>
        <dbReference type="ARBA" id="ARBA00023159"/>
    </source>
</evidence>
<dbReference type="OrthoDB" id="9802383at2"/>
<dbReference type="Gene3D" id="2.40.50.1020">
    <property type="entry name" value="LytTr DNA-binding domain"/>
    <property type="match status" value="1"/>
</dbReference>
<keyword evidence="8" id="KW-0238">DNA-binding</keyword>
<dbReference type="SUPFAM" id="SSF52172">
    <property type="entry name" value="CheY-like"/>
    <property type="match status" value="1"/>
</dbReference>
<feature type="domain" description="HTH LytTR-type" evidence="7">
    <location>
        <begin position="145"/>
        <end position="247"/>
    </location>
</feature>
<dbReference type="InterPro" id="IPR011006">
    <property type="entry name" value="CheY-like_superfamily"/>
</dbReference>
<feature type="domain" description="Response regulatory" evidence="6">
    <location>
        <begin position="4"/>
        <end position="130"/>
    </location>
</feature>
<feature type="modified residue" description="4-aspartylphosphate" evidence="5">
    <location>
        <position position="61"/>
    </location>
</feature>
<dbReference type="AlphaFoldDB" id="A0A4P5P8F0"/>
<dbReference type="Pfam" id="PF04397">
    <property type="entry name" value="LytTR"/>
    <property type="match status" value="1"/>
</dbReference>
<evidence type="ECO:0000256" key="5">
    <source>
        <dbReference type="PROSITE-ProRule" id="PRU00169"/>
    </source>
</evidence>
<keyword evidence="5" id="KW-0597">Phosphoprotein</keyword>
<dbReference type="PROSITE" id="PS50930">
    <property type="entry name" value="HTH_LYTTR"/>
    <property type="match status" value="1"/>
</dbReference>
<dbReference type="GO" id="GO:0000156">
    <property type="term" value="F:phosphorelay response regulator activity"/>
    <property type="evidence" value="ECO:0007669"/>
    <property type="project" value="InterPro"/>
</dbReference>
<dbReference type="SMART" id="SM00850">
    <property type="entry name" value="LytTR"/>
    <property type="match status" value="1"/>
</dbReference>
<dbReference type="Pfam" id="PF00072">
    <property type="entry name" value="Response_reg"/>
    <property type="match status" value="1"/>
</dbReference>
<keyword evidence="1" id="KW-0963">Cytoplasm</keyword>
<protein>
    <submittedName>
        <fullName evidence="8">DNA-binding response regulator</fullName>
    </submittedName>
</protein>
<evidence type="ECO:0000256" key="1">
    <source>
        <dbReference type="ARBA" id="ARBA00022490"/>
    </source>
</evidence>
<dbReference type="Gene3D" id="3.40.50.2300">
    <property type="match status" value="1"/>
</dbReference>
<keyword evidence="2" id="KW-0902">Two-component regulatory system</keyword>
<comment type="caution">
    <text evidence="8">The sequence shown here is derived from an EMBL/GenBank/DDBJ whole genome shotgun (WGS) entry which is preliminary data.</text>
</comment>
<evidence type="ECO:0000259" key="7">
    <source>
        <dbReference type="PROSITE" id="PS50930"/>
    </source>
</evidence>
<name>A0A4P5P8F0_9ENTE</name>
<reference evidence="9" key="1">
    <citation type="submission" date="2019-02" db="EMBL/GenBank/DDBJ databases">
        <title>Draft genome sequence of Enterococcus sp. Gos25-1.</title>
        <authorList>
            <person name="Tanaka N."/>
            <person name="Shiwa Y."/>
            <person name="Fujita N."/>
        </authorList>
    </citation>
    <scope>NUCLEOTIDE SEQUENCE [LARGE SCALE GENOMIC DNA]</scope>
    <source>
        <strain evidence="9">Gos25-1</strain>
    </source>
</reference>
<dbReference type="InterPro" id="IPR007492">
    <property type="entry name" value="LytTR_DNA-bd_dom"/>
</dbReference>
<dbReference type="EMBL" id="BJCC01000013">
    <property type="protein sequence ID" value="GCF93806.1"/>
    <property type="molecule type" value="Genomic_DNA"/>
</dbReference>
<dbReference type="RefSeq" id="WP_146622251.1">
    <property type="nucleotide sequence ID" value="NZ_BJCC01000013.1"/>
</dbReference>
<dbReference type="PANTHER" id="PTHR37299">
    <property type="entry name" value="TRANSCRIPTIONAL REGULATOR-RELATED"/>
    <property type="match status" value="1"/>
</dbReference>
<comment type="function">
    <text evidence="4">Required for high-level post-exponential phase expression of a series of secreted proteins.</text>
</comment>
<keyword evidence="9" id="KW-1185">Reference proteome</keyword>